<dbReference type="AlphaFoldDB" id="A0AA38IVK9"/>
<comment type="caution">
    <text evidence="1">The sequence shown here is derived from an EMBL/GenBank/DDBJ whole genome shotgun (WGS) entry which is preliminary data.</text>
</comment>
<dbReference type="NCBIfam" id="TIGR01549">
    <property type="entry name" value="HAD-SF-IA-v1"/>
    <property type="match status" value="1"/>
</dbReference>
<dbReference type="GO" id="GO:0005634">
    <property type="term" value="C:nucleus"/>
    <property type="evidence" value="ECO:0007669"/>
    <property type="project" value="TreeGrafter"/>
</dbReference>
<keyword evidence="2" id="KW-1185">Reference proteome</keyword>
<dbReference type="InterPro" id="IPR044924">
    <property type="entry name" value="HAD-SF_hydro_IA_REG-2-like_cap"/>
</dbReference>
<dbReference type="Gene3D" id="3.40.50.1000">
    <property type="entry name" value="HAD superfamily/HAD-like"/>
    <property type="match status" value="1"/>
</dbReference>
<dbReference type="InterPro" id="IPR023214">
    <property type="entry name" value="HAD_sf"/>
</dbReference>
<organism evidence="1 2">
    <name type="scientific">Zophobas morio</name>
    <dbReference type="NCBI Taxonomy" id="2755281"/>
    <lineage>
        <taxon>Eukaryota</taxon>
        <taxon>Metazoa</taxon>
        <taxon>Ecdysozoa</taxon>
        <taxon>Arthropoda</taxon>
        <taxon>Hexapoda</taxon>
        <taxon>Insecta</taxon>
        <taxon>Pterygota</taxon>
        <taxon>Neoptera</taxon>
        <taxon>Endopterygota</taxon>
        <taxon>Coleoptera</taxon>
        <taxon>Polyphaga</taxon>
        <taxon>Cucujiformia</taxon>
        <taxon>Tenebrionidae</taxon>
        <taxon>Zophobas</taxon>
    </lineage>
</organism>
<proteinExistence type="predicted"/>
<dbReference type="NCBIfam" id="TIGR02252">
    <property type="entry name" value="DREG-2"/>
    <property type="match status" value="1"/>
</dbReference>
<dbReference type="PRINTS" id="PR00413">
    <property type="entry name" value="HADHALOGNASE"/>
</dbReference>
<dbReference type="SFLD" id="SFLDG01129">
    <property type="entry name" value="C1.5:_HAD__Beta-PGM__Phosphata"/>
    <property type="match status" value="1"/>
</dbReference>
<gene>
    <name evidence="1" type="ORF">Zmor_005576</name>
</gene>
<dbReference type="EMBL" id="JALNTZ010000002">
    <property type="protein sequence ID" value="KAJ3661166.1"/>
    <property type="molecule type" value="Genomic_DNA"/>
</dbReference>
<name>A0AA38IVK9_9CUCU</name>
<dbReference type="InterPro" id="IPR051828">
    <property type="entry name" value="HAD-like_hydrolase_domain"/>
</dbReference>
<evidence type="ECO:0000313" key="2">
    <source>
        <dbReference type="Proteomes" id="UP001168821"/>
    </source>
</evidence>
<protein>
    <recommendedName>
        <fullName evidence="3">Rhythmically expressed gene 2 protein</fullName>
    </recommendedName>
</protein>
<dbReference type="Gene3D" id="1.10.150.720">
    <property type="entry name" value="Haloacid dehalogenase-like hydrolase"/>
    <property type="match status" value="1"/>
</dbReference>
<dbReference type="CDD" id="cd16415">
    <property type="entry name" value="HAD_dREG-2_like"/>
    <property type="match status" value="1"/>
</dbReference>
<evidence type="ECO:0000313" key="1">
    <source>
        <dbReference type="EMBL" id="KAJ3661166.1"/>
    </source>
</evidence>
<dbReference type="PANTHER" id="PTHR46191">
    <property type="match status" value="1"/>
</dbReference>
<reference evidence="1" key="1">
    <citation type="journal article" date="2023" name="G3 (Bethesda)">
        <title>Whole genome assemblies of Zophobas morio and Tenebrio molitor.</title>
        <authorList>
            <person name="Kaur S."/>
            <person name="Stinson S.A."/>
            <person name="diCenzo G.C."/>
        </authorList>
    </citation>
    <scope>NUCLEOTIDE SEQUENCE</scope>
    <source>
        <strain evidence="1">QUZm001</strain>
    </source>
</reference>
<dbReference type="Proteomes" id="UP001168821">
    <property type="component" value="Unassembled WGS sequence"/>
</dbReference>
<sequence length="258" mass="29605">MNISRFRLITFDVTDTLLKFRSAPGKQYGEVGAMYGVLVDSHSLSANFKSHWHKMNAEHPNFGRNTGLGWEMWWNRIVKGTFKDSKIDLDDKKLDSVASHLIRLYETSMCWQQSYGALGLLSYLRNRGIPMGVISNFDPRLEATLINTKLRHYFKFVAGSYELGVDKPNSEIFEKAMEMSKVEGIKPEDCLHVGNTVLLDFVGARNSGWNAVLIHDISMRKVKEKYPDIDPSFVFSSLYDLHRYFLENNSEKLTAQSF</sequence>
<dbReference type="InterPro" id="IPR006439">
    <property type="entry name" value="HAD-SF_hydro_IA"/>
</dbReference>
<dbReference type="Pfam" id="PF00702">
    <property type="entry name" value="Hydrolase"/>
    <property type="match status" value="1"/>
</dbReference>
<accession>A0AA38IVK9</accession>
<dbReference type="SFLD" id="SFLDS00003">
    <property type="entry name" value="Haloacid_Dehalogenase"/>
    <property type="match status" value="1"/>
</dbReference>
<evidence type="ECO:0008006" key="3">
    <source>
        <dbReference type="Google" id="ProtNLM"/>
    </source>
</evidence>
<dbReference type="PANTHER" id="PTHR46191:SF2">
    <property type="entry name" value="HALOACID DEHALOGENASE-LIKE HYDROLASE DOMAIN-CONTAINING PROTEIN 3"/>
    <property type="match status" value="1"/>
</dbReference>
<dbReference type="SUPFAM" id="SSF56784">
    <property type="entry name" value="HAD-like"/>
    <property type="match status" value="1"/>
</dbReference>
<dbReference type="InterPro" id="IPR011949">
    <property type="entry name" value="HAD-SF_hydro_IA_REG-2-like"/>
</dbReference>
<dbReference type="InterPro" id="IPR036412">
    <property type="entry name" value="HAD-like_sf"/>
</dbReference>